<evidence type="ECO:0000256" key="5">
    <source>
        <dbReference type="ARBA" id="ARBA00022475"/>
    </source>
</evidence>
<evidence type="ECO:0000256" key="11">
    <source>
        <dbReference type="ARBA" id="ARBA00023136"/>
    </source>
</evidence>
<dbReference type="NCBIfam" id="TIGR00753">
    <property type="entry name" value="undec_PP_bacA"/>
    <property type="match status" value="1"/>
</dbReference>
<protein>
    <recommendedName>
        <fullName evidence="4 17">Undecaprenyl-diphosphatase</fullName>
        <ecNumber evidence="3 17">3.6.1.27</ecNumber>
    </recommendedName>
    <alternativeName>
        <fullName evidence="15 17">Bacitracin resistance protein</fullName>
    </alternativeName>
    <alternativeName>
        <fullName evidence="14 17">Undecaprenyl pyrophosphate phosphatase</fullName>
    </alternativeName>
</protein>
<feature type="transmembrane region" description="Helical" evidence="17">
    <location>
        <begin position="216"/>
        <end position="239"/>
    </location>
</feature>
<evidence type="ECO:0000256" key="13">
    <source>
        <dbReference type="ARBA" id="ARBA00023316"/>
    </source>
</evidence>
<feature type="transmembrane region" description="Helical" evidence="17">
    <location>
        <begin position="251"/>
        <end position="271"/>
    </location>
</feature>
<keyword evidence="12 17" id="KW-0046">Antibiotic resistance</keyword>
<sequence>MSLLEALILGIVQGLTEFLPISSSGHLRVVAAFAGWPDPGAAFTAVSQIGTELAVLVYFRNKVWSILSTWFRSLVNKELRRDINARMGWYVIIGTIPIGVTGLLLEEQIDSVFRDLRLVALTLIVFGVFLGMADRYTRKRRELTELTAGRGIVYGLFQTLALIPGVSRSGATVTGGMLLGFRREAAAEYAFLLAMPAVFASGFYKLFDIGGNEYAGWGATFLGTAVALVVGYAVIAWFMRFISTNSFMPFVYYRIALGILILTLVSFGLLAPTSGSQLEEVTAEPAQSSQVDSEASASPEPEVSPSQPGTSPAAVSSSPDEPGLGQPVEPDTGGGAGAGTGEQPTDPNQGFTVQ</sequence>
<evidence type="ECO:0000256" key="1">
    <source>
        <dbReference type="ARBA" id="ARBA00004651"/>
    </source>
</evidence>
<keyword evidence="20" id="KW-1185">Reference proteome</keyword>
<feature type="transmembrane region" description="Helical" evidence="17">
    <location>
        <begin position="116"/>
        <end position="133"/>
    </location>
</feature>
<comment type="caution">
    <text evidence="19">The sequence shown here is derived from an EMBL/GenBank/DDBJ whole genome shotgun (WGS) entry which is preliminary data.</text>
</comment>
<keyword evidence="6 17" id="KW-0812">Transmembrane</keyword>
<evidence type="ECO:0000256" key="18">
    <source>
        <dbReference type="SAM" id="MobiDB-lite"/>
    </source>
</evidence>
<name>A0ABP7F2I3_9ACTN</name>
<keyword evidence="7 17" id="KW-0378">Hydrolase</keyword>
<comment type="catalytic activity">
    <reaction evidence="16 17">
        <text>di-trans,octa-cis-undecaprenyl diphosphate + H2O = di-trans,octa-cis-undecaprenyl phosphate + phosphate + H(+)</text>
        <dbReference type="Rhea" id="RHEA:28094"/>
        <dbReference type="ChEBI" id="CHEBI:15377"/>
        <dbReference type="ChEBI" id="CHEBI:15378"/>
        <dbReference type="ChEBI" id="CHEBI:43474"/>
        <dbReference type="ChEBI" id="CHEBI:58405"/>
        <dbReference type="ChEBI" id="CHEBI:60392"/>
        <dbReference type="EC" id="3.6.1.27"/>
    </reaction>
</comment>
<dbReference type="EC" id="3.6.1.27" evidence="3 17"/>
<evidence type="ECO:0000256" key="15">
    <source>
        <dbReference type="ARBA" id="ARBA00032932"/>
    </source>
</evidence>
<accession>A0ABP7F2I3</accession>
<evidence type="ECO:0000256" key="12">
    <source>
        <dbReference type="ARBA" id="ARBA00023251"/>
    </source>
</evidence>
<evidence type="ECO:0000256" key="2">
    <source>
        <dbReference type="ARBA" id="ARBA00010621"/>
    </source>
</evidence>
<feature type="compositionally biased region" description="Polar residues" evidence="18">
    <location>
        <begin position="307"/>
        <end position="319"/>
    </location>
</feature>
<feature type="region of interest" description="Disordered" evidence="18">
    <location>
        <begin position="280"/>
        <end position="354"/>
    </location>
</feature>
<comment type="subcellular location">
    <subcellularLocation>
        <location evidence="1 17">Cell membrane</location>
        <topology evidence="1 17">Multi-pass membrane protein</topology>
    </subcellularLocation>
</comment>
<evidence type="ECO:0000256" key="4">
    <source>
        <dbReference type="ARBA" id="ARBA00021581"/>
    </source>
</evidence>
<evidence type="ECO:0000256" key="9">
    <source>
        <dbReference type="ARBA" id="ARBA00022984"/>
    </source>
</evidence>
<dbReference type="PANTHER" id="PTHR30622">
    <property type="entry name" value="UNDECAPRENYL-DIPHOSPHATASE"/>
    <property type="match status" value="1"/>
</dbReference>
<dbReference type="HAMAP" id="MF_01006">
    <property type="entry name" value="Undec_diphosphatase"/>
    <property type="match status" value="1"/>
</dbReference>
<evidence type="ECO:0000256" key="14">
    <source>
        <dbReference type="ARBA" id="ARBA00032707"/>
    </source>
</evidence>
<dbReference type="NCBIfam" id="NF001392">
    <property type="entry name" value="PRK00281.2-1"/>
    <property type="match status" value="1"/>
</dbReference>
<dbReference type="EMBL" id="BAABDD010000002">
    <property type="protein sequence ID" value="GAA3728947.1"/>
    <property type="molecule type" value="Genomic_DNA"/>
</dbReference>
<comment type="similarity">
    <text evidence="2 17">Belongs to the UppP family.</text>
</comment>
<keyword evidence="10 17" id="KW-1133">Transmembrane helix</keyword>
<evidence type="ECO:0000256" key="3">
    <source>
        <dbReference type="ARBA" id="ARBA00012374"/>
    </source>
</evidence>
<feature type="transmembrane region" description="Helical" evidence="17">
    <location>
        <begin position="87"/>
        <end position="104"/>
    </location>
</feature>
<dbReference type="Proteomes" id="UP001500908">
    <property type="component" value="Unassembled WGS sequence"/>
</dbReference>
<dbReference type="RefSeq" id="WP_344967160.1">
    <property type="nucleotide sequence ID" value="NZ_BAABDD010000002.1"/>
</dbReference>
<reference evidence="20" key="1">
    <citation type="journal article" date="2019" name="Int. J. Syst. Evol. Microbiol.">
        <title>The Global Catalogue of Microorganisms (GCM) 10K type strain sequencing project: providing services to taxonomists for standard genome sequencing and annotation.</title>
        <authorList>
            <consortium name="The Broad Institute Genomics Platform"/>
            <consortium name="The Broad Institute Genome Sequencing Center for Infectious Disease"/>
            <person name="Wu L."/>
            <person name="Ma J."/>
        </authorList>
    </citation>
    <scope>NUCLEOTIDE SEQUENCE [LARGE SCALE GENOMIC DNA]</scope>
    <source>
        <strain evidence="20">JCM 17137</strain>
    </source>
</reference>
<keyword evidence="13 17" id="KW-0961">Cell wall biogenesis/degradation</keyword>
<dbReference type="Pfam" id="PF02673">
    <property type="entry name" value="BacA"/>
    <property type="match status" value="1"/>
</dbReference>
<feature type="compositionally biased region" description="Polar residues" evidence="18">
    <location>
        <begin position="342"/>
        <end position="354"/>
    </location>
</feature>
<evidence type="ECO:0000256" key="10">
    <source>
        <dbReference type="ARBA" id="ARBA00022989"/>
    </source>
</evidence>
<evidence type="ECO:0000256" key="8">
    <source>
        <dbReference type="ARBA" id="ARBA00022960"/>
    </source>
</evidence>
<keyword evidence="8 17" id="KW-0133">Cell shape</keyword>
<dbReference type="PANTHER" id="PTHR30622:SF4">
    <property type="entry name" value="UNDECAPRENYL-DIPHOSPHATASE"/>
    <property type="match status" value="1"/>
</dbReference>
<keyword evidence="5 17" id="KW-1003">Cell membrane</keyword>
<keyword evidence="11 17" id="KW-0472">Membrane</keyword>
<comment type="function">
    <text evidence="17">Catalyzes the dephosphorylation of undecaprenyl diphosphate (UPP). Confers resistance to bacitracin.</text>
</comment>
<keyword evidence="9 17" id="KW-0573">Peptidoglycan synthesis</keyword>
<proteinExistence type="inferred from homology"/>
<evidence type="ECO:0000256" key="17">
    <source>
        <dbReference type="HAMAP-Rule" id="MF_01006"/>
    </source>
</evidence>
<evidence type="ECO:0000313" key="19">
    <source>
        <dbReference type="EMBL" id="GAA3728947.1"/>
    </source>
</evidence>
<feature type="transmembrane region" description="Helical" evidence="17">
    <location>
        <begin position="186"/>
        <end position="204"/>
    </location>
</feature>
<evidence type="ECO:0000256" key="16">
    <source>
        <dbReference type="ARBA" id="ARBA00047594"/>
    </source>
</evidence>
<evidence type="ECO:0000256" key="7">
    <source>
        <dbReference type="ARBA" id="ARBA00022801"/>
    </source>
</evidence>
<gene>
    <name evidence="17" type="primary">uppP</name>
    <name evidence="19" type="ORF">GCM10022402_07010</name>
</gene>
<evidence type="ECO:0000313" key="20">
    <source>
        <dbReference type="Proteomes" id="UP001500908"/>
    </source>
</evidence>
<evidence type="ECO:0000256" key="6">
    <source>
        <dbReference type="ARBA" id="ARBA00022692"/>
    </source>
</evidence>
<comment type="miscellaneous">
    <text evidence="17">Bacitracin is thought to be involved in the inhibition of peptidoglycan synthesis by sequestering undecaprenyl diphosphate, thereby reducing the pool of lipid carrier available.</text>
</comment>
<feature type="compositionally biased region" description="Polar residues" evidence="18">
    <location>
        <begin position="280"/>
        <end position="292"/>
    </location>
</feature>
<feature type="compositionally biased region" description="Low complexity" evidence="18">
    <location>
        <begin position="293"/>
        <end position="306"/>
    </location>
</feature>
<organism evidence="19 20">
    <name type="scientific">Salinactinospora qingdaonensis</name>
    <dbReference type="NCBI Taxonomy" id="702744"/>
    <lineage>
        <taxon>Bacteria</taxon>
        <taxon>Bacillati</taxon>
        <taxon>Actinomycetota</taxon>
        <taxon>Actinomycetes</taxon>
        <taxon>Streptosporangiales</taxon>
        <taxon>Nocardiopsidaceae</taxon>
        <taxon>Salinactinospora</taxon>
    </lineage>
</organism>
<dbReference type="InterPro" id="IPR003824">
    <property type="entry name" value="UppP"/>
</dbReference>